<feature type="region of interest" description="Disordered" evidence="5">
    <location>
        <begin position="1123"/>
        <end position="1151"/>
    </location>
</feature>
<dbReference type="FunFam" id="1.10.287.130:FF:000023">
    <property type="entry name" value="Sensor histidine kinase/response regulator, putative"/>
    <property type="match status" value="1"/>
</dbReference>
<dbReference type="PRINTS" id="PR00344">
    <property type="entry name" value="BCTRLSENSOR"/>
</dbReference>
<dbReference type="Pfam" id="PF00072">
    <property type="entry name" value="Response_reg"/>
    <property type="match status" value="1"/>
</dbReference>
<dbReference type="CDD" id="cd00082">
    <property type="entry name" value="HisKA"/>
    <property type="match status" value="1"/>
</dbReference>
<evidence type="ECO:0000256" key="2">
    <source>
        <dbReference type="ARBA" id="ARBA00022679"/>
    </source>
</evidence>
<dbReference type="EMBL" id="KZ107840">
    <property type="protein sequence ID" value="OSS52092.1"/>
    <property type="molecule type" value="Genomic_DNA"/>
</dbReference>
<dbReference type="PROSITE" id="PS50109">
    <property type="entry name" value="HIS_KIN"/>
    <property type="match status" value="1"/>
</dbReference>
<dbReference type="STRING" id="105696.A0A1Y2M7V8"/>
<dbReference type="Gene3D" id="3.30.450.40">
    <property type="match status" value="1"/>
</dbReference>
<dbReference type="InterPro" id="IPR003661">
    <property type="entry name" value="HisK_dim/P_dom"/>
</dbReference>
<feature type="region of interest" description="Disordered" evidence="5">
    <location>
        <begin position="565"/>
        <end position="601"/>
    </location>
</feature>
<evidence type="ECO:0000256" key="1">
    <source>
        <dbReference type="ARBA" id="ARBA00022553"/>
    </source>
</evidence>
<feature type="compositionally biased region" description="Polar residues" evidence="5">
    <location>
        <begin position="405"/>
        <end position="419"/>
    </location>
</feature>
<feature type="compositionally biased region" description="Polar residues" evidence="5">
    <location>
        <begin position="365"/>
        <end position="391"/>
    </location>
</feature>
<keyword evidence="1 4" id="KW-0597">Phosphoprotein</keyword>
<dbReference type="PROSITE" id="PS50110">
    <property type="entry name" value="RESPONSE_REGULATORY"/>
    <property type="match status" value="1"/>
</dbReference>
<keyword evidence="9" id="KW-1185">Reference proteome</keyword>
<dbReference type="PANTHER" id="PTHR43719:SF11">
    <property type="entry name" value="HISTIDINE KINASE_RESPONSE REGULATOR, PUTATIVE-RELATED"/>
    <property type="match status" value="1"/>
</dbReference>
<dbReference type="InterPro" id="IPR004358">
    <property type="entry name" value="Sig_transdc_His_kin-like_C"/>
</dbReference>
<dbReference type="InterPro" id="IPR050956">
    <property type="entry name" value="2C_system_His_kinase"/>
</dbReference>
<feature type="region of interest" description="Disordered" evidence="5">
    <location>
        <begin position="365"/>
        <end position="421"/>
    </location>
</feature>
<evidence type="ECO:0000256" key="4">
    <source>
        <dbReference type="PROSITE-ProRule" id="PRU00169"/>
    </source>
</evidence>
<gene>
    <name evidence="8" type="ORF">B5807_03654</name>
</gene>
<dbReference type="SMART" id="SM00448">
    <property type="entry name" value="REC"/>
    <property type="match status" value="1"/>
</dbReference>
<feature type="domain" description="Response regulatory" evidence="7">
    <location>
        <begin position="1213"/>
        <end position="1334"/>
    </location>
</feature>
<sequence>MCSGSCDPDSFRPESLQRAGGAQTVTDSRLPVRREPLISARTSYRSPATSSLVLPATGHGVRGHCLSDSTFVGSEFHLAMSRPPGIKLRSEEKREHDVLQYVAAYQDLPRLEEFVEGSGFSHLPPDYNAQRSTDSTLIALCQLAALRLNAQRALISLIDGQRQHVLAEATPRTSLRSSHPKDDGINELWLGSVSIPRSWGVCEQVLGLDLATADVPVGEGSSVIINEDLLHSGQHAHRTYVKDGTIRFYAGAALVGPNGAVVGALCVFDDQPRPGGIPAEDVTYLEDLAATIIEYLGTYTVKDKFRRGEKLTRGLISFAEGASALLPLDQIASPDRPIPYAPTATTPSSLATTVGTVPLHDTHVQSHQFPSAETNNATSQTSQPGSLGSAQDSKRQRKQHASAPSDRTQPGSTRNTSLRALQDTILPMNSRSMFARAANVMLESSDLEGVLILDASVAATGHRQHPAAPGHEQLGDHPSDSTDPGSKSESSEDSSSYSSNANHGPNSSSHKQCQILGAAPRRPLVSSDGTSGTRSLPETSLACLLQEYPYGKVFNYSAGGLVLSSTDDSSSGKDVSEGGPNDTQGRLRAQRRRSHSSRSSKAISELLPNARSVAFVPFWDYERSRWFAGCLCWTNNPDRLLSVSVDLPYFNIFSHSIMRELSRLDALALNQQKITFVASISHELRSPLHGILGTLEFLKDTQLDTFQISMLNSLNSCGQTLLDTINHLMDHSKMSETSRNISSKRLKDSKTIRLSSKPLKLRRSPHDPAFDLGIATEEVAEAVFAGSSFLPLMNSKQALLLSTEPSSPTSSSTGTTDPTIKRKTCYIILDVAPEQEWMYCFPLGSWKRTVMNLFGNALKYTHTGHVTVSLHAADTMKSTGPATTVTLTVSDTGAGMSPSFLANKAFQPFSQENPHSSGVGLGLSIVRQIIEANGGKIEVSSDHSTGTKVTVKLSLARSGVHPSTVAPRAEYLSCLSRLQGRKVCILHRSATDQDIRDEPRNAEGLAEFTRALTSTLSNHLKMRVTQSTKWHDNDTELIICPEPSFDYLASIRDRRAVANADKAPVTIFVALDALEAATLRSDVRVQSKESVVEIMTQPLGPFKLACVLDKCLERYERPEENAPRTITTPTVGGLQVGSPASDQSTPYSPAPAEMPPLLNQPFWHQTDKLDAAAATEGLMISRPPLKSPTVKELTLPVNSKIVSPGATMREPSKILITDDNVINRKLLVAFMKKNNLGYMEAENGLEALRTYQSNPAHFDVILMDMSMPVMDGVSATRAIRQYEQEYNIPRCYIMALTGLASASAKLEAWNAGIDNFMTKPVNFKALGKSLLKAKGKRENSEDTTGAEEPLPNLAQSES</sequence>
<organism evidence="8 9">
    <name type="scientific">Epicoccum nigrum</name>
    <name type="common">Soil fungus</name>
    <name type="synonym">Epicoccum purpurascens</name>
    <dbReference type="NCBI Taxonomy" id="105696"/>
    <lineage>
        <taxon>Eukaryota</taxon>
        <taxon>Fungi</taxon>
        <taxon>Dikarya</taxon>
        <taxon>Ascomycota</taxon>
        <taxon>Pezizomycotina</taxon>
        <taxon>Dothideomycetes</taxon>
        <taxon>Pleosporomycetidae</taxon>
        <taxon>Pleosporales</taxon>
        <taxon>Pleosporineae</taxon>
        <taxon>Didymellaceae</taxon>
        <taxon>Epicoccum</taxon>
    </lineage>
</organism>
<protein>
    <recommendedName>
        <fullName evidence="10">Histidine kinase</fullName>
    </recommendedName>
</protein>
<feature type="compositionally biased region" description="Basic residues" evidence="5">
    <location>
        <begin position="588"/>
        <end position="598"/>
    </location>
</feature>
<dbReference type="OMA" id="RWFAGCL"/>
<accession>A0A1Y2M7V8</accession>
<reference evidence="8 9" key="1">
    <citation type="journal article" date="2017" name="Genome Announc.">
        <title>Genome sequence of the saprophytic ascomycete Epicoccum nigrum ICMP 19927 strain isolated from New Zealand.</title>
        <authorList>
            <person name="Fokin M."/>
            <person name="Fleetwood D."/>
            <person name="Weir B.S."/>
            <person name="Villas-Boas S.G."/>
        </authorList>
    </citation>
    <scope>NUCLEOTIDE SEQUENCE [LARGE SCALE GENOMIC DNA]</scope>
    <source>
        <strain evidence="8 9">ICMP 19927</strain>
    </source>
</reference>
<feature type="compositionally biased region" description="Polar residues" evidence="5">
    <location>
        <begin position="1138"/>
        <end position="1147"/>
    </location>
</feature>
<dbReference type="SUPFAM" id="SSF47384">
    <property type="entry name" value="Homodimeric domain of signal transducing histidine kinase"/>
    <property type="match status" value="1"/>
</dbReference>
<dbReference type="Proteomes" id="UP000193240">
    <property type="component" value="Unassembled WGS sequence"/>
</dbReference>
<dbReference type="InterPro" id="IPR036890">
    <property type="entry name" value="HATPase_C_sf"/>
</dbReference>
<feature type="region of interest" description="Disordered" evidence="5">
    <location>
        <begin position="461"/>
        <end position="513"/>
    </location>
</feature>
<dbReference type="SMART" id="SM00387">
    <property type="entry name" value="HATPase_c"/>
    <property type="match status" value="1"/>
</dbReference>
<dbReference type="SUPFAM" id="SSF55781">
    <property type="entry name" value="GAF domain-like"/>
    <property type="match status" value="1"/>
</dbReference>
<dbReference type="SUPFAM" id="SSF52172">
    <property type="entry name" value="CheY-like"/>
    <property type="match status" value="1"/>
</dbReference>
<evidence type="ECO:0000259" key="6">
    <source>
        <dbReference type="PROSITE" id="PS50109"/>
    </source>
</evidence>
<feature type="region of interest" description="Disordered" evidence="5">
    <location>
        <begin position="1334"/>
        <end position="1358"/>
    </location>
</feature>
<dbReference type="Pfam" id="PF02518">
    <property type="entry name" value="HATPase_c"/>
    <property type="match status" value="1"/>
</dbReference>
<evidence type="ECO:0000313" key="9">
    <source>
        <dbReference type="Proteomes" id="UP000193240"/>
    </source>
</evidence>
<dbReference type="InParanoid" id="A0A1Y2M7V8"/>
<dbReference type="CDD" id="cd17546">
    <property type="entry name" value="REC_hyHK_CKI1_RcsC-like"/>
    <property type="match status" value="1"/>
</dbReference>
<keyword evidence="3" id="KW-0418">Kinase</keyword>
<dbReference type="InterPro" id="IPR036097">
    <property type="entry name" value="HisK_dim/P_sf"/>
</dbReference>
<dbReference type="InterPro" id="IPR029016">
    <property type="entry name" value="GAF-like_dom_sf"/>
</dbReference>
<dbReference type="Pfam" id="PF00512">
    <property type="entry name" value="HisKA"/>
    <property type="match status" value="1"/>
</dbReference>
<evidence type="ECO:0000256" key="3">
    <source>
        <dbReference type="ARBA" id="ARBA00022777"/>
    </source>
</evidence>
<evidence type="ECO:0008006" key="10">
    <source>
        <dbReference type="Google" id="ProtNLM"/>
    </source>
</evidence>
<keyword evidence="2" id="KW-0808">Transferase</keyword>
<evidence type="ECO:0000259" key="7">
    <source>
        <dbReference type="PROSITE" id="PS50110"/>
    </source>
</evidence>
<feature type="modified residue" description="4-aspartylphosphate" evidence="4">
    <location>
        <position position="1264"/>
    </location>
</feature>
<feature type="region of interest" description="Disordered" evidence="5">
    <location>
        <begin position="1"/>
        <end position="25"/>
    </location>
</feature>
<dbReference type="Pfam" id="PF01590">
    <property type="entry name" value="GAF"/>
    <property type="match status" value="1"/>
</dbReference>
<dbReference type="InterPro" id="IPR005467">
    <property type="entry name" value="His_kinase_dom"/>
</dbReference>
<dbReference type="SMART" id="SM00388">
    <property type="entry name" value="HisKA"/>
    <property type="match status" value="1"/>
</dbReference>
<proteinExistence type="predicted"/>
<dbReference type="InterPro" id="IPR001789">
    <property type="entry name" value="Sig_transdc_resp-reg_receiver"/>
</dbReference>
<dbReference type="InterPro" id="IPR003594">
    <property type="entry name" value="HATPase_dom"/>
</dbReference>
<dbReference type="Gene3D" id="1.10.287.130">
    <property type="match status" value="1"/>
</dbReference>
<name>A0A1Y2M7V8_EPING</name>
<feature type="compositionally biased region" description="Polar residues" evidence="5">
    <location>
        <begin position="500"/>
        <end position="512"/>
    </location>
</feature>
<feature type="domain" description="Histidine kinase" evidence="6">
    <location>
        <begin position="679"/>
        <end position="957"/>
    </location>
</feature>
<dbReference type="GO" id="GO:0000155">
    <property type="term" value="F:phosphorelay sensor kinase activity"/>
    <property type="evidence" value="ECO:0007669"/>
    <property type="project" value="InterPro"/>
</dbReference>
<evidence type="ECO:0000313" key="8">
    <source>
        <dbReference type="EMBL" id="OSS52092.1"/>
    </source>
</evidence>
<evidence type="ECO:0000256" key="5">
    <source>
        <dbReference type="SAM" id="MobiDB-lite"/>
    </source>
</evidence>
<dbReference type="Gene3D" id="3.40.50.2300">
    <property type="match status" value="1"/>
</dbReference>
<dbReference type="InterPro" id="IPR003018">
    <property type="entry name" value="GAF"/>
</dbReference>
<dbReference type="Gene3D" id="3.30.565.10">
    <property type="entry name" value="Histidine kinase-like ATPase, C-terminal domain"/>
    <property type="match status" value="1"/>
</dbReference>
<dbReference type="SUPFAM" id="SSF55874">
    <property type="entry name" value="ATPase domain of HSP90 chaperone/DNA topoisomerase II/histidine kinase"/>
    <property type="match status" value="1"/>
</dbReference>
<dbReference type="InterPro" id="IPR011006">
    <property type="entry name" value="CheY-like_superfamily"/>
</dbReference>
<dbReference type="PANTHER" id="PTHR43719">
    <property type="entry name" value="TWO-COMPONENT HISTIDINE KINASE"/>
    <property type="match status" value="1"/>
</dbReference>